<reference evidence="1" key="1">
    <citation type="submission" date="2019-03" db="EMBL/GenBank/DDBJ databases">
        <title>WGS assembly of Setaria viridis.</title>
        <authorList>
            <person name="Huang P."/>
            <person name="Jenkins J."/>
            <person name="Grimwood J."/>
            <person name="Barry K."/>
            <person name="Healey A."/>
            <person name="Mamidi S."/>
            <person name="Sreedasyam A."/>
            <person name="Shu S."/>
            <person name="Feldman M."/>
            <person name="Wu J."/>
            <person name="Yu Y."/>
            <person name="Chen C."/>
            <person name="Johnson J."/>
            <person name="Rokhsar D."/>
            <person name="Baxter I."/>
            <person name="Schmutz J."/>
            <person name="Brutnell T."/>
            <person name="Kellogg E."/>
        </authorList>
    </citation>
    <scope>NUCLEOTIDE SEQUENCE [LARGE SCALE GENOMIC DNA]</scope>
</reference>
<proteinExistence type="predicted"/>
<protein>
    <submittedName>
        <fullName evidence="1">Uncharacterized protein</fullName>
    </submittedName>
</protein>
<dbReference type="PANTHER" id="PTHR10894:SF24">
    <property type="entry name" value="OS02G0511800 PROTEIN"/>
    <property type="match status" value="1"/>
</dbReference>
<dbReference type="EMBL" id="CM016554">
    <property type="protein sequence ID" value="TKW25593.1"/>
    <property type="molecule type" value="Genomic_DNA"/>
</dbReference>
<keyword evidence="2" id="KW-1185">Reference proteome</keyword>
<name>A0A4U6VCL5_SETVI</name>
<dbReference type="InterPro" id="IPR045056">
    <property type="entry name" value="Nop56/Nop58"/>
</dbReference>
<dbReference type="PANTHER" id="PTHR10894">
    <property type="entry name" value="NUCLEOLAR PROTEIN 5 NUCLEOLAR PROTEIN NOP5 NOP58"/>
    <property type="match status" value="1"/>
</dbReference>
<gene>
    <name evidence="1" type="ORF">SEVIR_3G129200v2</name>
</gene>
<sequence>MQVPRDCALRPVEAWRASARVISLKEFKTSNKANVFNHTGVNKELAEMIHNWHIPGQLLAVGKPEHKTIIESKLKIPCLYNDAVLEIMWGIKNLMKSLVPHSELSKEDRLHMSYGMKTILNRHGFDVTPEMVRPPSAFP</sequence>
<dbReference type="Proteomes" id="UP000298652">
    <property type="component" value="Chromosome 3"/>
</dbReference>
<organism evidence="1 2">
    <name type="scientific">Setaria viridis</name>
    <name type="common">Green bristlegrass</name>
    <name type="synonym">Setaria italica subsp. viridis</name>
    <dbReference type="NCBI Taxonomy" id="4556"/>
    <lineage>
        <taxon>Eukaryota</taxon>
        <taxon>Viridiplantae</taxon>
        <taxon>Streptophyta</taxon>
        <taxon>Embryophyta</taxon>
        <taxon>Tracheophyta</taxon>
        <taxon>Spermatophyta</taxon>
        <taxon>Magnoliopsida</taxon>
        <taxon>Liliopsida</taxon>
        <taxon>Poales</taxon>
        <taxon>Poaceae</taxon>
        <taxon>PACMAD clade</taxon>
        <taxon>Panicoideae</taxon>
        <taxon>Panicodae</taxon>
        <taxon>Paniceae</taxon>
        <taxon>Cenchrinae</taxon>
        <taxon>Setaria</taxon>
    </lineage>
</organism>
<dbReference type="AlphaFoldDB" id="A0A4U6VCL5"/>
<dbReference type="GO" id="GO:0030515">
    <property type="term" value="F:snoRNA binding"/>
    <property type="evidence" value="ECO:0007669"/>
    <property type="project" value="InterPro"/>
</dbReference>
<dbReference type="Gramene" id="TKW25593">
    <property type="protein sequence ID" value="TKW25593"/>
    <property type="gene ID" value="SEVIR_3G129200v2"/>
</dbReference>
<dbReference type="OMA" id="ISCRFNE"/>
<evidence type="ECO:0000313" key="1">
    <source>
        <dbReference type="EMBL" id="TKW25593.1"/>
    </source>
</evidence>
<accession>A0A4U6VCL5</accession>
<evidence type="ECO:0000313" key="2">
    <source>
        <dbReference type="Proteomes" id="UP000298652"/>
    </source>
</evidence>
<dbReference type="GO" id="GO:0031428">
    <property type="term" value="C:box C/D methylation guide snoRNP complex"/>
    <property type="evidence" value="ECO:0007669"/>
    <property type="project" value="InterPro"/>
</dbReference>
<dbReference type="GO" id="GO:0032040">
    <property type="term" value="C:small-subunit processome"/>
    <property type="evidence" value="ECO:0007669"/>
    <property type="project" value="InterPro"/>
</dbReference>